<comment type="caution">
    <text evidence="1">The sequence shown here is derived from an EMBL/GenBank/DDBJ whole genome shotgun (WGS) entry which is preliminary data.</text>
</comment>
<dbReference type="OrthoDB" id="367417at2"/>
<dbReference type="RefSeq" id="WP_083047891.1">
    <property type="nucleotide sequence ID" value="NZ_MWQY01000002.1"/>
</dbReference>
<name>A0A1Y1S294_9SPIO</name>
<protein>
    <submittedName>
        <fullName evidence="1">Uncharacterized protein</fullName>
    </submittedName>
</protein>
<evidence type="ECO:0000313" key="1">
    <source>
        <dbReference type="EMBL" id="ORC37839.1"/>
    </source>
</evidence>
<evidence type="ECO:0000313" key="2">
    <source>
        <dbReference type="Proteomes" id="UP000192343"/>
    </source>
</evidence>
<dbReference type="EMBL" id="MWQY01000002">
    <property type="protein sequence ID" value="ORC37839.1"/>
    <property type="molecule type" value="Genomic_DNA"/>
</dbReference>
<accession>A0A1Y1S294</accession>
<dbReference type="AlphaFoldDB" id="A0A1Y1S294"/>
<proteinExistence type="predicted"/>
<reference evidence="1 2" key="1">
    <citation type="submission" date="2017-03" db="EMBL/GenBank/DDBJ databases">
        <title>Draft Genome sequence of Marispirochaeta sp. strain JC444.</title>
        <authorList>
            <person name="Shivani Y."/>
            <person name="Subhash Y."/>
            <person name="Sasikala C."/>
            <person name="Ramana C."/>
        </authorList>
    </citation>
    <scope>NUCLEOTIDE SEQUENCE [LARGE SCALE GENOMIC DNA]</scope>
    <source>
        <strain evidence="1 2">JC444</strain>
    </source>
</reference>
<gene>
    <name evidence="1" type="ORF">B4O97_02230</name>
</gene>
<keyword evidence="2" id="KW-1185">Reference proteome</keyword>
<organism evidence="1 2">
    <name type="scientific">Marispirochaeta aestuarii</name>
    <dbReference type="NCBI Taxonomy" id="1963862"/>
    <lineage>
        <taxon>Bacteria</taxon>
        <taxon>Pseudomonadati</taxon>
        <taxon>Spirochaetota</taxon>
        <taxon>Spirochaetia</taxon>
        <taxon>Spirochaetales</taxon>
        <taxon>Spirochaetaceae</taxon>
        <taxon>Marispirochaeta</taxon>
    </lineage>
</organism>
<dbReference type="STRING" id="1963862.B4O97_02230"/>
<sequence>MEKPTVLIPFKPACTGSLCQDVFLYLRPETNGIQVESRIMRVVYENPWYRDAIELAYLANIPGDFLVDRRIVERHYHVRIFFARHGSKVFTPWMMNSFISRFGEKEAGKIIGAYEALDVLGLSPEELFRIWVPQADFFVLCGQNIKRFEDLYIVNYDIPAILHKNSISTDIAVMIFRTSLDYRHIHILISAIGRELQNAQLLRKDMPLSRIFHYSKSPFEQILDASGYVYREDAGPEDPESSSFFRYLTRERGFSPGEVLGALNQPIMRFSQGEDDILIRTQDDTFPDAADRFSRVQYHSILPLDEPLFGASSKLL</sequence>
<dbReference type="Proteomes" id="UP000192343">
    <property type="component" value="Unassembled WGS sequence"/>
</dbReference>